<evidence type="ECO:0000256" key="1">
    <source>
        <dbReference type="ARBA" id="ARBA00022490"/>
    </source>
</evidence>
<evidence type="ECO:0000313" key="8">
    <source>
        <dbReference type="Proteomes" id="UP000230776"/>
    </source>
</evidence>
<dbReference type="AlphaFoldDB" id="A0A2H0VHR2"/>
<keyword evidence="3" id="KW-0228">DNA excision</keyword>
<feature type="domain" description="GIY-YIG" evidence="6">
    <location>
        <begin position="12"/>
        <end position="87"/>
    </location>
</feature>
<accession>A0A2H0VHR2</accession>
<dbReference type="SMART" id="SM00465">
    <property type="entry name" value="GIYc"/>
    <property type="match status" value="1"/>
</dbReference>
<keyword evidence="1" id="KW-0963">Cytoplasm</keyword>
<dbReference type="GO" id="GO:0009380">
    <property type="term" value="C:excinuclease repair complex"/>
    <property type="evidence" value="ECO:0007669"/>
    <property type="project" value="TreeGrafter"/>
</dbReference>
<organism evidence="7 8">
    <name type="scientific">Candidatus Colwellbacteria bacterium CG10_big_fil_rev_8_21_14_0_10_41_28</name>
    <dbReference type="NCBI Taxonomy" id="1974539"/>
    <lineage>
        <taxon>Bacteria</taxon>
        <taxon>Candidatus Colwelliibacteriota</taxon>
    </lineage>
</organism>
<keyword evidence="2" id="KW-0227">DNA damage</keyword>
<evidence type="ECO:0000256" key="2">
    <source>
        <dbReference type="ARBA" id="ARBA00022763"/>
    </source>
</evidence>
<dbReference type="InterPro" id="IPR035901">
    <property type="entry name" value="GIY-YIG_endonuc_sf"/>
</dbReference>
<dbReference type="InterPro" id="IPR000305">
    <property type="entry name" value="GIY-YIG_endonuc"/>
</dbReference>
<keyword evidence="5" id="KW-0234">DNA repair</keyword>
<evidence type="ECO:0000256" key="5">
    <source>
        <dbReference type="ARBA" id="ARBA00023204"/>
    </source>
</evidence>
<proteinExistence type="predicted"/>
<dbReference type="Proteomes" id="UP000230776">
    <property type="component" value="Unassembled WGS sequence"/>
</dbReference>
<gene>
    <name evidence="7" type="ORF">COT88_00555</name>
</gene>
<dbReference type="EMBL" id="PFAG01000007">
    <property type="protein sequence ID" value="PIR98628.1"/>
    <property type="molecule type" value="Genomic_DNA"/>
</dbReference>
<protein>
    <submittedName>
        <fullName evidence="7">Excinuclease ABC subunit C</fullName>
    </submittedName>
</protein>
<dbReference type="GO" id="GO:0006289">
    <property type="term" value="P:nucleotide-excision repair"/>
    <property type="evidence" value="ECO:0007669"/>
    <property type="project" value="InterPro"/>
</dbReference>
<dbReference type="PANTHER" id="PTHR30562:SF1">
    <property type="entry name" value="UVRABC SYSTEM PROTEIN C"/>
    <property type="match status" value="1"/>
</dbReference>
<dbReference type="Pfam" id="PF01541">
    <property type="entry name" value="GIY-YIG"/>
    <property type="match status" value="1"/>
</dbReference>
<reference evidence="8" key="1">
    <citation type="submission" date="2017-09" db="EMBL/GenBank/DDBJ databases">
        <title>Depth-based differentiation of microbial function through sediment-hosted aquifers and enrichment of novel symbionts in the deep terrestrial subsurface.</title>
        <authorList>
            <person name="Probst A.J."/>
            <person name="Ladd B."/>
            <person name="Jarett J.K."/>
            <person name="Geller-Mcgrath D.E."/>
            <person name="Sieber C.M.K."/>
            <person name="Emerson J.B."/>
            <person name="Anantharaman K."/>
            <person name="Thomas B.C."/>
            <person name="Malmstrom R."/>
            <person name="Stieglmeier M."/>
            <person name="Klingl A."/>
            <person name="Woyke T."/>
            <person name="Ryan C.M."/>
            <person name="Banfield J.F."/>
        </authorList>
    </citation>
    <scope>NUCLEOTIDE SEQUENCE [LARGE SCALE GENOMIC DNA]</scope>
</reference>
<dbReference type="FunFam" id="3.40.1440.10:FF:000001">
    <property type="entry name" value="UvrABC system protein C"/>
    <property type="match status" value="1"/>
</dbReference>
<dbReference type="PANTHER" id="PTHR30562">
    <property type="entry name" value="UVRC/OXIDOREDUCTASE"/>
    <property type="match status" value="1"/>
</dbReference>
<dbReference type="CDD" id="cd10434">
    <property type="entry name" value="GIY-YIG_UvrC_Cho"/>
    <property type="match status" value="1"/>
</dbReference>
<dbReference type="InterPro" id="IPR050066">
    <property type="entry name" value="UvrABC_protein_C"/>
</dbReference>
<evidence type="ECO:0000256" key="3">
    <source>
        <dbReference type="ARBA" id="ARBA00022769"/>
    </source>
</evidence>
<dbReference type="Gene3D" id="3.40.1440.10">
    <property type="entry name" value="GIY-YIG endonuclease"/>
    <property type="match status" value="1"/>
</dbReference>
<sequence>MDKKQLLKSIPNKPGVYLMKGGRGKIIYVGKAGSLKKRVSSYFLKAHDGKIEKLISEIKKIDYIETATAIEALILESQLIKKYNPPY</sequence>
<comment type="caution">
    <text evidence="7">The sequence shown here is derived from an EMBL/GenBank/DDBJ whole genome shotgun (WGS) entry which is preliminary data.</text>
</comment>
<dbReference type="PROSITE" id="PS50164">
    <property type="entry name" value="GIY_YIG"/>
    <property type="match status" value="1"/>
</dbReference>
<feature type="non-terminal residue" evidence="7">
    <location>
        <position position="87"/>
    </location>
</feature>
<keyword evidence="4" id="KW-0267">Excision nuclease</keyword>
<dbReference type="GO" id="GO:0004518">
    <property type="term" value="F:nuclease activity"/>
    <property type="evidence" value="ECO:0007669"/>
    <property type="project" value="UniProtKB-KW"/>
</dbReference>
<name>A0A2H0VHR2_9BACT</name>
<evidence type="ECO:0000256" key="4">
    <source>
        <dbReference type="ARBA" id="ARBA00022881"/>
    </source>
</evidence>
<evidence type="ECO:0000313" key="7">
    <source>
        <dbReference type="EMBL" id="PIR98628.1"/>
    </source>
</evidence>
<dbReference type="SUPFAM" id="SSF82771">
    <property type="entry name" value="GIY-YIG endonuclease"/>
    <property type="match status" value="1"/>
</dbReference>
<evidence type="ECO:0000259" key="6">
    <source>
        <dbReference type="PROSITE" id="PS50164"/>
    </source>
</evidence>
<dbReference type="InterPro" id="IPR047296">
    <property type="entry name" value="GIY-YIG_UvrC_Cho"/>
</dbReference>